<dbReference type="PATRIC" id="fig|470.1314.peg.2458"/>
<feature type="transmembrane region" description="Helical" evidence="1">
    <location>
        <begin position="12"/>
        <end position="32"/>
    </location>
</feature>
<evidence type="ECO:0000313" key="9">
    <source>
        <dbReference type="Proteomes" id="UP000197394"/>
    </source>
</evidence>
<organism evidence="7 10">
    <name type="scientific">Acinetobacter baumannii</name>
    <dbReference type="NCBI Taxonomy" id="470"/>
    <lineage>
        <taxon>Bacteria</taxon>
        <taxon>Pseudomonadati</taxon>
        <taxon>Pseudomonadota</taxon>
        <taxon>Gammaproteobacteria</taxon>
        <taxon>Moraxellales</taxon>
        <taxon>Moraxellaceae</taxon>
        <taxon>Acinetobacter</taxon>
        <taxon>Acinetobacter calcoaceticus/baumannii complex</taxon>
    </lineage>
</organism>
<dbReference type="Proteomes" id="UP000197394">
    <property type="component" value="Unassembled WGS sequence"/>
</dbReference>
<dbReference type="EMBL" id="JAAGTY010000002">
    <property type="protein sequence ID" value="NDW39977.1"/>
    <property type="molecule type" value="Genomic_DNA"/>
</dbReference>
<keyword evidence="1" id="KW-0812">Transmembrane</keyword>
<dbReference type="EMBL" id="RFDI01002387">
    <property type="protein sequence ID" value="RSR20195.1"/>
    <property type="molecule type" value="Genomic_DNA"/>
</dbReference>
<evidence type="ECO:0000313" key="11">
    <source>
        <dbReference type="Proteomes" id="UP000439424"/>
    </source>
</evidence>
<reference evidence="6" key="7">
    <citation type="submission" date="2021-03" db="EMBL/GenBank/DDBJ databases">
        <title>Complete genome sequencing of Acinetobacter baumannii.</title>
        <authorList>
            <person name="Yadav B."/>
            <person name="Makwana N."/>
            <person name="Kharat A.S."/>
            <person name="Veeraraghavan B."/>
            <person name="Vijayakumar S."/>
            <person name="Priya M."/>
        </authorList>
    </citation>
    <scope>NUCLEOTIDE SEQUENCE</scope>
    <source>
        <strain evidence="6">KSK6</strain>
    </source>
</reference>
<evidence type="ECO:0000256" key="1">
    <source>
        <dbReference type="SAM" id="Phobius"/>
    </source>
</evidence>
<accession>A0A090B6B4</accession>
<dbReference type="Proteomes" id="UP000280073">
    <property type="component" value="Unassembled WGS sequence"/>
</dbReference>
<dbReference type="Proteomes" id="UP000439424">
    <property type="component" value="Unassembled WGS sequence"/>
</dbReference>
<reference evidence="5 9" key="3">
    <citation type="submission" date="2017-05" db="EMBL/GenBank/DDBJ databases">
        <title>Draft genome sequence of MDR A. baumannii AB360.</title>
        <authorList>
            <person name="Wareham D.W."/>
            <person name="Bean D.C."/>
        </authorList>
    </citation>
    <scope>NUCLEOTIDE SEQUENCE [LARGE SCALE GENOMIC DNA]</scope>
    <source>
        <strain evidence="5 9">AB360</strain>
    </source>
</reference>
<reference evidence="2 8" key="1">
    <citation type="journal article" date="2015" name="J. Bacteriol.">
        <title>Resources for Genetic and Genomic Analysis of Emerging Pathogen Acinetobacter baumannii.</title>
        <authorList>
            <person name="Gallagher L.A."/>
            <person name="Ramage E."/>
            <person name="Weiss E.J."/>
            <person name="Radey M."/>
            <person name="Hayden H.S."/>
            <person name="Held K.G."/>
            <person name="Huse H.K."/>
            <person name="Zurawski D.V."/>
            <person name="Brittnacher M.J."/>
            <person name="Manoil C."/>
        </authorList>
    </citation>
    <scope>NUCLEOTIDE SEQUENCE [LARGE SCALE GENOMIC DNA]</scope>
    <source>
        <strain evidence="2 8">AB5075-UW</strain>
    </source>
</reference>
<dbReference type="RefSeq" id="WP_000405166.1">
    <property type="nucleotide sequence ID" value="NZ_AP014649.1"/>
</dbReference>
<evidence type="ECO:0000313" key="12">
    <source>
        <dbReference type="Proteomes" id="UP000470018"/>
    </source>
</evidence>
<gene>
    <name evidence="2" type="ORF">ABUW_3332</name>
    <name evidence="5" type="ORF">CBE85_04390</name>
    <name evidence="7" type="ORF">EA686_27745</name>
    <name evidence="4" type="ORF">G3N53_02745</name>
    <name evidence="3" type="ORF">GNY86_09875</name>
    <name evidence="6" type="ORF">J6E47_16625</name>
</gene>
<dbReference type="Proteomes" id="UP000470018">
    <property type="component" value="Unassembled WGS sequence"/>
</dbReference>
<evidence type="ECO:0000313" key="7">
    <source>
        <dbReference type="EMBL" id="RSR20195.1"/>
    </source>
</evidence>
<name>A0A090B6B4_ACIBA</name>
<sequence length="82" mass="9660">MEINPQRLKRRWKWYAAYIGFFILSFTLFYAYDHAQDEQTEQMLEDVKSQSVTADDNTVISIQSGEEVPAFNQANLNQENHK</sequence>
<evidence type="ECO:0000313" key="8">
    <source>
        <dbReference type="Proteomes" id="UP000032746"/>
    </source>
</evidence>
<evidence type="ECO:0000313" key="2">
    <source>
        <dbReference type="EMBL" id="AKA33028.1"/>
    </source>
</evidence>
<dbReference type="EMBL" id="NGKM01000003">
    <property type="protein sequence ID" value="OWK67538.1"/>
    <property type="molecule type" value="Genomic_DNA"/>
</dbReference>
<keyword evidence="1" id="KW-0472">Membrane</keyword>
<dbReference type="AlphaFoldDB" id="A0A090B6B4"/>
<proteinExistence type="predicted"/>
<evidence type="ECO:0000313" key="6">
    <source>
        <dbReference type="EMBL" id="QTK42992.1"/>
    </source>
</evidence>
<protein>
    <submittedName>
        <fullName evidence="7">Uncharacterized protein</fullName>
    </submittedName>
</protein>
<dbReference type="EMBL" id="WPIP01000059">
    <property type="protein sequence ID" value="MVM91827.1"/>
    <property type="molecule type" value="Genomic_DNA"/>
</dbReference>
<evidence type="ECO:0000313" key="10">
    <source>
        <dbReference type="Proteomes" id="UP000280073"/>
    </source>
</evidence>
<reference evidence="7 10" key="4">
    <citation type="submission" date="2018-10" db="EMBL/GenBank/DDBJ databases">
        <title>GWAS and RNA-Seq identify cryptic mechanisms of antimicrobial resistance in Acinetobacter baumannii.</title>
        <authorList>
            <person name="Sahl J.W."/>
        </authorList>
    </citation>
    <scope>NUCLEOTIDE SEQUENCE [LARGE SCALE GENOMIC DNA]</scope>
    <source>
        <strain evidence="7 10">TG28175</strain>
    </source>
</reference>
<evidence type="ECO:0000313" key="5">
    <source>
        <dbReference type="EMBL" id="OWK67538.1"/>
    </source>
</evidence>
<dbReference type="EMBL" id="CP008706">
    <property type="protein sequence ID" value="AKA33028.1"/>
    <property type="molecule type" value="Genomic_DNA"/>
</dbReference>
<dbReference type="Proteomes" id="UP000664966">
    <property type="component" value="Chromosome"/>
</dbReference>
<reference evidence="3 11" key="5">
    <citation type="submission" date="2019-11" db="EMBL/GenBank/DDBJ databases">
        <title>Multidrug-resistant Acinetobacter baumannii moving toward extensively drug-resistant over fifteen years in South of Brazil.</title>
        <authorList>
            <person name="Fedrigo N.H."/>
            <person name="Cerdeira L."/>
            <person name="Fuga B."/>
            <person name="Marini P.V.B."/>
            <person name="Shinohara D.R."/>
            <person name="Carrara-Marroni F.E."/>
            <person name="Lincopan N."/>
            <person name="Tognim M.C.B."/>
        </authorList>
    </citation>
    <scope>NUCLEOTIDE SEQUENCE [LARGE SCALE GENOMIC DNA]</scope>
    <source>
        <strain evidence="3 11">Ac576</strain>
    </source>
</reference>
<dbReference type="Proteomes" id="UP000032746">
    <property type="component" value="Chromosome"/>
</dbReference>
<keyword evidence="1" id="KW-1133">Transmembrane helix</keyword>
<dbReference type="EMBL" id="CP072270">
    <property type="protein sequence ID" value="QTK42992.1"/>
    <property type="molecule type" value="Genomic_DNA"/>
</dbReference>
<evidence type="ECO:0000313" key="4">
    <source>
        <dbReference type="EMBL" id="NDW39977.1"/>
    </source>
</evidence>
<reference evidence="4 12" key="6">
    <citation type="submission" date="2020-02" db="EMBL/GenBank/DDBJ databases">
        <title>Whole genome shot-gun sequencing of clinical Carbapenem resistant A. baumannii.</title>
        <authorList>
            <person name="Veeraraghavan B."/>
            <person name="Mathur P."/>
            <person name="Vijayakumar S."/>
            <person name="Vasudevan K."/>
            <person name="Lincy M."/>
            <person name="Kirubananthan A."/>
        </authorList>
    </citation>
    <scope>NUCLEOTIDE SEQUENCE [LARGE SCALE GENOMIC DNA]</scope>
    <source>
        <strain evidence="4 12">SP816</strain>
    </source>
</reference>
<evidence type="ECO:0000313" key="3">
    <source>
        <dbReference type="EMBL" id="MVM91827.1"/>
    </source>
</evidence>
<reference evidence="8" key="2">
    <citation type="submission" date="2015-03" db="EMBL/GenBank/DDBJ databases">
        <authorList>
            <person name="Gallagher L.A."/>
            <person name="Hayden H.S."/>
            <person name="Weiss E.J."/>
            <person name="Hager K.R."/>
            <person name="Ramage E."/>
            <person name="Radey M.R."/>
            <person name="Bydalek R."/>
            <person name="Manoil C."/>
            <person name="Miller S.I."/>
            <person name="Brittnacher M.J."/>
        </authorList>
    </citation>
    <scope>NUCLEOTIDE SEQUENCE [LARGE SCALE GENOMIC DNA]</scope>
    <source>
        <strain evidence="8">AB5075-UW</strain>
    </source>
</reference>